<dbReference type="InterPro" id="IPR032808">
    <property type="entry name" value="DoxX"/>
</dbReference>
<reference evidence="6 7" key="1">
    <citation type="submission" date="2017-02" db="EMBL/GenBank/DDBJ databases">
        <title>The complete genomic sequence of a novel cold adapted crude oil-degrading bacterium Planococcus qaidamina Y42.</title>
        <authorList>
            <person name="Yang R."/>
        </authorList>
    </citation>
    <scope>NUCLEOTIDE SEQUENCE [LARGE SCALE GENOMIC DNA]</scope>
    <source>
        <strain evidence="6 7">Y42</strain>
    </source>
</reference>
<evidence type="ECO:0000256" key="4">
    <source>
        <dbReference type="ARBA" id="ARBA00023136"/>
    </source>
</evidence>
<evidence type="ECO:0000256" key="5">
    <source>
        <dbReference type="SAM" id="Phobius"/>
    </source>
</evidence>
<keyword evidence="3 5" id="KW-1133">Transmembrane helix</keyword>
<feature type="transmembrane region" description="Helical" evidence="5">
    <location>
        <begin position="12"/>
        <end position="30"/>
    </location>
</feature>
<evidence type="ECO:0000256" key="2">
    <source>
        <dbReference type="ARBA" id="ARBA00022692"/>
    </source>
</evidence>
<gene>
    <name evidence="6" type="ORF">B0X71_17905</name>
</gene>
<keyword evidence="2 5" id="KW-0812">Transmembrane</keyword>
<evidence type="ECO:0000256" key="3">
    <source>
        <dbReference type="ARBA" id="ARBA00022989"/>
    </source>
</evidence>
<dbReference type="KEGG" id="pmar:B0X71_17905"/>
<keyword evidence="7" id="KW-1185">Reference proteome</keyword>
<evidence type="ECO:0000313" key="7">
    <source>
        <dbReference type="Proteomes" id="UP000188184"/>
    </source>
</evidence>
<feature type="transmembrane region" description="Helical" evidence="5">
    <location>
        <begin position="89"/>
        <end position="113"/>
    </location>
</feature>
<proteinExistence type="predicted"/>
<keyword evidence="4 5" id="KW-0472">Membrane</keyword>
<dbReference type="Pfam" id="PF07681">
    <property type="entry name" value="DoxX"/>
    <property type="match status" value="1"/>
</dbReference>
<evidence type="ECO:0000313" key="6">
    <source>
        <dbReference type="EMBL" id="AQQ54791.1"/>
    </source>
</evidence>
<dbReference type="PANTHER" id="PTHR39157">
    <property type="entry name" value="INTEGRAL MEMBRANE PROTEIN-RELATED"/>
    <property type="match status" value="1"/>
</dbReference>
<organism evidence="6 7">
    <name type="scientific">Planococcus lenghuensis</name>
    <dbReference type="NCBI Taxonomy" id="2213202"/>
    <lineage>
        <taxon>Bacteria</taxon>
        <taxon>Bacillati</taxon>
        <taxon>Bacillota</taxon>
        <taxon>Bacilli</taxon>
        <taxon>Bacillales</taxon>
        <taxon>Caryophanaceae</taxon>
        <taxon>Planococcus</taxon>
    </lineage>
</organism>
<protein>
    <submittedName>
        <fullName evidence="6">Crp/Fnr family transcriptional regulator</fullName>
    </submittedName>
</protein>
<accession>A0A1Q2L2X9</accession>
<sequence>MFVQFLRENRVAAYLLLMLRLYLGWSWMIAGWGKVSGGFDASGFLAGAVQSAGGEHPAVQGWWAEFLSGVAIPNVALFNILVPWGELLVGIALILGSFTTFAALMGIIMNFAFMFSGTTSTNPMMVLLTIFILVAGINAGRIGLDRWIIPAMKTQFRKWEDRRHTTGTPKRPALHH</sequence>
<feature type="transmembrane region" description="Helical" evidence="5">
    <location>
        <begin position="62"/>
        <end position="82"/>
    </location>
</feature>
<dbReference type="PANTHER" id="PTHR39157:SF1">
    <property type="entry name" value="DOXX FAMILY PROTEIN"/>
    <property type="match status" value="1"/>
</dbReference>
<dbReference type="RefSeq" id="WP_077590691.1">
    <property type="nucleotide sequence ID" value="NZ_CP019640.1"/>
</dbReference>
<name>A0A1Q2L2X9_9BACL</name>
<evidence type="ECO:0000256" key="1">
    <source>
        <dbReference type="ARBA" id="ARBA00004141"/>
    </source>
</evidence>
<dbReference type="AlphaFoldDB" id="A0A1Q2L2X9"/>
<dbReference type="Proteomes" id="UP000188184">
    <property type="component" value="Chromosome"/>
</dbReference>
<dbReference type="OrthoDB" id="26941at2"/>
<dbReference type="GO" id="GO:0016020">
    <property type="term" value="C:membrane"/>
    <property type="evidence" value="ECO:0007669"/>
    <property type="project" value="UniProtKB-SubCell"/>
</dbReference>
<feature type="transmembrane region" description="Helical" evidence="5">
    <location>
        <begin position="125"/>
        <end position="144"/>
    </location>
</feature>
<dbReference type="EMBL" id="CP019640">
    <property type="protein sequence ID" value="AQQ54791.1"/>
    <property type="molecule type" value="Genomic_DNA"/>
</dbReference>
<comment type="subcellular location">
    <subcellularLocation>
        <location evidence="1">Membrane</location>
        <topology evidence="1">Multi-pass membrane protein</topology>
    </subcellularLocation>
</comment>